<organism evidence="2 3">
    <name type="scientific">Mycena venus</name>
    <dbReference type="NCBI Taxonomy" id="2733690"/>
    <lineage>
        <taxon>Eukaryota</taxon>
        <taxon>Fungi</taxon>
        <taxon>Dikarya</taxon>
        <taxon>Basidiomycota</taxon>
        <taxon>Agaricomycotina</taxon>
        <taxon>Agaricomycetes</taxon>
        <taxon>Agaricomycetidae</taxon>
        <taxon>Agaricales</taxon>
        <taxon>Marasmiineae</taxon>
        <taxon>Mycenaceae</taxon>
        <taxon>Mycena</taxon>
    </lineage>
</organism>
<evidence type="ECO:0000256" key="1">
    <source>
        <dbReference type="SAM" id="MobiDB-lite"/>
    </source>
</evidence>
<feature type="region of interest" description="Disordered" evidence="1">
    <location>
        <begin position="1"/>
        <end position="26"/>
    </location>
</feature>
<reference evidence="2" key="1">
    <citation type="submission" date="2020-05" db="EMBL/GenBank/DDBJ databases">
        <title>Mycena genomes resolve the evolution of fungal bioluminescence.</title>
        <authorList>
            <person name="Tsai I.J."/>
        </authorList>
    </citation>
    <scope>NUCLEOTIDE SEQUENCE</scope>
    <source>
        <strain evidence="2">CCC161011</strain>
    </source>
</reference>
<dbReference type="OrthoDB" id="2151982at2759"/>
<dbReference type="Proteomes" id="UP000620124">
    <property type="component" value="Unassembled WGS sequence"/>
</dbReference>
<comment type="caution">
    <text evidence="2">The sequence shown here is derived from an EMBL/GenBank/DDBJ whole genome shotgun (WGS) entry which is preliminary data.</text>
</comment>
<gene>
    <name evidence="2" type="ORF">MVEN_01165300</name>
</gene>
<keyword evidence="3" id="KW-1185">Reference proteome</keyword>
<dbReference type="AlphaFoldDB" id="A0A8H7CVN8"/>
<evidence type="ECO:0000313" key="3">
    <source>
        <dbReference type="Proteomes" id="UP000620124"/>
    </source>
</evidence>
<name>A0A8H7CVN8_9AGAR</name>
<accession>A0A8H7CVN8</accession>
<sequence>MIDPMNGGQSSGSEAQRMWRSKPAPRSPSPLLDLLNVVLPPPSGLTLSVGSGTGLLEALFLQRYPHRSSPDSFLGVEVTQTRPINRFLPAANTIVVLGTWAVAPGEAECAEGLMFVYPRQPTLVRAYLERGTRVRTVVWIGPRCDVGDFEGVMMEWGEQDQEATRGGAVVEDGEVAMVFRRRVS</sequence>
<proteinExistence type="predicted"/>
<dbReference type="EMBL" id="JACAZI010000009">
    <property type="protein sequence ID" value="KAF7352030.1"/>
    <property type="molecule type" value="Genomic_DNA"/>
</dbReference>
<protein>
    <submittedName>
        <fullName evidence="2">Uncharacterized protein</fullName>
    </submittedName>
</protein>
<evidence type="ECO:0000313" key="2">
    <source>
        <dbReference type="EMBL" id="KAF7352030.1"/>
    </source>
</evidence>